<name>A0A699YX67_HAELA</name>
<comment type="caution">
    <text evidence="2">The sequence shown here is derived from an EMBL/GenBank/DDBJ whole genome shotgun (WGS) entry which is preliminary data.</text>
</comment>
<feature type="compositionally biased region" description="Low complexity" evidence="1">
    <location>
        <begin position="109"/>
        <end position="125"/>
    </location>
</feature>
<protein>
    <submittedName>
        <fullName evidence="2">Uncharacterized protein</fullName>
    </submittedName>
</protein>
<dbReference type="AlphaFoldDB" id="A0A699YX67"/>
<evidence type="ECO:0000313" key="2">
    <source>
        <dbReference type="EMBL" id="GFH14877.1"/>
    </source>
</evidence>
<evidence type="ECO:0000256" key="1">
    <source>
        <dbReference type="SAM" id="MobiDB-lite"/>
    </source>
</evidence>
<feature type="region of interest" description="Disordered" evidence="1">
    <location>
        <begin position="74"/>
        <end position="125"/>
    </location>
</feature>
<proteinExistence type="predicted"/>
<keyword evidence="3" id="KW-1185">Reference proteome</keyword>
<accession>A0A699YX67</accession>
<dbReference type="Proteomes" id="UP000485058">
    <property type="component" value="Unassembled WGS sequence"/>
</dbReference>
<sequence>MADLGFRVHEVQSRQYCPLASRLAGAHLQVQGEHAVAAAAVRVQHVLCGAASLLAHKVLGQSLLLCGHVHQGRPGAGRQGVDKAGAGRPGAGRLGVGKARAGRPGVGKAGQRQGARAASQRGRGQPPYKGALHCILHDGEALAAARGGCQQVVQLAAGLTAAVQYAQLHLCLVDLIDSHVRFMEDVVDGTGDHAPVYIVADVARHGEGAAQWGVGVLQLHRGEWLAFGSCTWPYAKMHPLKPARTESTTSEATELYSASWVTFSRTESNCAGRWSGRVSRRAGSQ</sequence>
<reference evidence="2 3" key="1">
    <citation type="submission" date="2020-02" db="EMBL/GenBank/DDBJ databases">
        <title>Draft genome sequence of Haematococcus lacustris strain NIES-144.</title>
        <authorList>
            <person name="Morimoto D."/>
            <person name="Nakagawa S."/>
            <person name="Yoshida T."/>
            <person name="Sawayama S."/>
        </authorList>
    </citation>
    <scope>NUCLEOTIDE SEQUENCE [LARGE SCALE GENOMIC DNA]</scope>
    <source>
        <strain evidence="2 3">NIES-144</strain>
    </source>
</reference>
<organism evidence="2 3">
    <name type="scientific">Haematococcus lacustris</name>
    <name type="common">Green alga</name>
    <name type="synonym">Haematococcus pluvialis</name>
    <dbReference type="NCBI Taxonomy" id="44745"/>
    <lineage>
        <taxon>Eukaryota</taxon>
        <taxon>Viridiplantae</taxon>
        <taxon>Chlorophyta</taxon>
        <taxon>core chlorophytes</taxon>
        <taxon>Chlorophyceae</taxon>
        <taxon>CS clade</taxon>
        <taxon>Chlamydomonadales</taxon>
        <taxon>Haematococcaceae</taxon>
        <taxon>Haematococcus</taxon>
    </lineage>
</organism>
<evidence type="ECO:0000313" key="3">
    <source>
        <dbReference type="Proteomes" id="UP000485058"/>
    </source>
</evidence>
<dbReference type="EMBL" id="BLLF01000777">
    <property type="protein sequence ID" value="GFH14877.1"/>
    <property type="molecule type" value="Genomic_DNA"/>
</dbReference>
<gene>
    <name evidence="2" type="ORF">HaLaN_11009</name>
</gene>